<evidence type="ECO:0000256" key="1">
    <source>
        <dbReference type="SAM" id="MobiDB-lite"/>
    </source>
</evidence>
<organism evidence="2 3">
    <name type="scientific">Streptomyces umbrinus</name>
    <dbReference type="NCBI Taxonomy" id="67370"/>
    <lineage>
        <taxon>Bacteria</taxon>
        <taxon>Bacillati</taxon>
        <taxon>Actinomycetota</taxon>
        <taxon>Actinomycetes</taxon>
        <taxon>Kitasatosporales</taxon>
        <taxon>Streptomycetaceae</taxon>
        <taxon>Streptomyces</taxon>
        <taxon>Streptomyces phaeochromogenes group</taxon>
    </lineage>
</organism>
<feature type="region of interest" description="Disordered" evidence="1">
    <location>
        <begin position="62"/>
        <end position="104"/>
    </location>
</feature>
<keyword evidence="3" id="KW-1185">Reference proteome</keyword>
<dbReference type="EMBL" id="JAUSZI010000002">
    <property type="protein sequence ID" value="MDQ1031133.1"/>
    <property type="molecule type" value="Genomic_DNA"/>
</dbReference>
<feature type="compositionally biased region" description="Basic and acidic residues" evidence="1">
    <location>
        <begin position="138"/>
        <end position="150"/>
    </location>
</feature>
<sequence>MIMTLTPERDVDIPELARLADEFHLAPELLELLRLWGEWDPEGIGRLEALFKALGPAAVREEARRRKEWRKQDTGARPGGSAHPALRHATHPVASAPRPDRVPDRAVAHDFDRGTLLLTPVADFLLVSDASARRRSREPRSHPAGVREDLSGEVAVRVAADGLRRGQEGRSSTTTR</sequence>
<proteinExistence type="predicted"/>
<dbReference type="RefSeq" id="WP_307527060.1">
    <property type="nucleotide sequence ID" value="NZ_JAUSZI010000002.1"/>
</dbReference>
<accession>A0ABU0T627</accession>
<feature type="compositionally biased region" description="Basic and acidic residues" evidence="1">
    <location>
        <begin position="62"/>
        <end position="74"/>
    </location>
</feature>
<protein>
    <submittedName>
        <fullName evidence="2">Uncharacterized protein</fullName>
    </submittedName>
</protein>
<gene>
    <name evidence="2" type="ORF">QF035_008715</name>
</gene>
<dbReference type="Proteomes" id="UP001230328">
    <property type="component" value="Unassembled WGS sequence"/>
</dbReference>
<name>A0ABU0T627_9ACTN</name>
<comment type="caution">
    <text evidence="2">The sequence shown here is derived from an EMBL/GenBank/DDBJ whole genome shotgun (WGS) entry which is preliminary data.</text>
</comment>
<evidence type="ECO:0000313" key="2">
    <source>
        <dbReference type="EMBL" id="MDQ1031133.1"/>
    </source>
</evidence>
<evidence type="ECO:0000313" key="3">
    <source>
        <dbReference type="Proteomes" id="UP001230328"/>
    </source>
</evidence>
<reference evidence="2 3" key="1">
    <citation type="submission" date="2023-07" db="EMBL/GenBank/DDBJ databases">
        <title>Comparative genomics of wheat-associated soil bacteria to identify genetic determinants of phenazine resistance.</title>
        <authorList>
            <person name="Mouncey N."/>
        </authorList>
    </citation>
    <scope>NUCLEOTIDE SEQUENCE [LARGE SCALE GENOMIC DNA]</scope>
    <source>
        <strain evidence="2 3">V2I4</strain>
    </source>
</reference>
<feature type="region of interest" description="Disordered" evidence="1">
    <location>
        <begin position="132"/>
        <end position="153"/>
    </location>
</feature>